<dbReference type="GO" id="GO:0006952">
    <property type="term" value="P:defense response"/>
    <property type="evidence" value="ECO:0007669"/>
    <property type="project" value="UniProtKB-KW"/>
</dbReference>
<evidence type="ECO:0000256" key="4">
    <source>
        <dbReference type="ARBA" id="ARBA00022656"/>
    </source>
</evidence>
<sequence length="194" mass="21050">MGGSKRGLGSVIVCLLVLGLVLKQVQHVEGVDCGGSIFKVACYHSCLLGPSTVFQCADFCGCHLPADLAFVRSSGKDTQLTTTFTLYSLHELNTIEYCSLECRSSMCDNMVMVNIGEIFINTMAREDIALSRVRRADHRGGNRGGGALPRSVPNLKRLAGGREDRKAALDTRKIARALQQEKKPYAHCPCFAIG</sequence>
<name>A0A9R0QJ21_TRITD</name>
<dbReference type="Gramene" id="TRITD1Av1G210750.3">
    <property type="protein sequence ID" value="TRITD1Av1G210750.3"/>
    <property type="gene ID" value="TRITD1Av1G210750"/>
</dbReference>
<evidence type="ECO:0000256" key="6">
    <source>
        <dbReference type="ARBA" id="ARBA00022821"/>
    </source>
</evidence>
<dbReference type="Proteomes" id="UP000324705">
    <property type="component" value="Chromosome 1A"/>
</dbReference>
<keyword evidence="5 8" id="KW-0732">Signal</keyword>
<proteinExistence type="predicted"/>
<evidence type="ECO:0000256" key="8">
    <source>
        <dbReference type="SAM" id="SignalP"/>
    </source>
</evidence>
<keyword evidence="6" id="KW-0611">Plant defense</keyword>
<dbReference type="GO" id="GO:0005576">
    <property type="term" value="C:extracellular region"/>
    <property type="evidence" value="ECO:0007669"/>
    <property type="project" value="UniProtKB-SubCell"/>
</dbReference>
<dbReference type="GO" id="GO:0090729">
    <property type="term" value="F:toxin activity"/>
    <property type="evidence" value="ECO:0007669"/>
    <property type="project" value="UniProtKB-KW"/>
</dbReference>
<comment type="function">
    <text evidence="1">Thionins are small plant proteins which are toxic to animal cells. They seem to exert their toxic effect at the level of the cell membrane. Their precise function is not known.</text>
</comment>
<organism evidence="9 10">
    <name type="scientific">Triticum turgidum subsp. durum</name>
    <name type="common">Durum wheat</name>
    <name type="synonym">Triticum durum</name>
    <dbReference type="NCBI Taxonomy" id="4567"/>
    <lineage>
        <taxon>Eukaryota</taxon>
        <taxon>Viridiplantae</taxon>
        <taxon>Streptophyta</taxon>
        <taxon>Embryophyta</taxon>
        <taxon>Tracheophyta</taxon>
        <taxon>Spermatophyta</taxon>
        <taxon>Magnoliopsida</taxon>
        <taxon>Liliopsida</taxon>
        <taxon>Poales</taxon>
        <taxon>Poaceae</taxon>
        <taxon>BOP clade</taxon>
        <taxon>Pooideae</taxon>
        <taxon>Triticodae</taxon>
        <taxon>Triticeae</taxon>
        <taxon>Triticinae</taxon>
        <taxon>Triticum</taxon>
    </lineage>
</organism>
<evidence type="ECO:0000313" key="9">
    <source>
        <dbReference type="EMBL" id="VAH10533.1"/>
    </source>
</evidence>
<keyword evidence="4" id="KW-0800">Toxin</keyword>
<protein>
    <recommendedName>
        <fullName evidence="11">Acidic protein</fullName>
    </recommendedName>
</protein>
<evidence type="ECO:0000313" key="10">
    <source>
        <dbReference type="Proteomes" id="UP000324705"/>
    </source>
</evidence>
<keyword evidence="7" id="KW-1015">Disulfide bond</keyword>
<feature type="chain" id="PRO_5040449514" description="Acidic protein" evidence="8">
    <location>
        <begin position="31"/>
        <end position="194"/>
    </location>
</feature>
<evidence type="ECO:0000256" key="3">
    <source>
        <dbReference type="ARBA" id="ARBA00022525"/>
    </source>
</evidence>
<keyword evidence="3" id="KW-0964">Secreted</keyword>
<keyword evidence="10" id="KW-1185">Reference proteome</keyword>
<reference evidence="9 10" key="1">
    <citation type="submission" date="2017-09" db="EMBL/GenBank/DDBJ databases">
        <authorList>
            <consortium name="International Durum Wheat Genome Sequencing Consortium (IDWGSC)"/>
            <person name="Milanesi L."/>
        </authorList>
    </citation>
    <scope>NUCLEOTIDE SEQUENCE [LARGE SCALE GENOMIC DNA]</scope>
    <source>
        <strain evidence="10">cv. Svevo</strain>
    </source>
</reference>
<dbReference type="PANTHER" id="PTHR33920">
    <property type="entry name" value="THIONIN-2.1-RELATED"/>
    <property type="match status" value="1"/>
</dbReference>
<gene>
    <name evidence="9" type="ORF">TRITD_1Av1G210750</name>
</gene>
<dbReference type="InterPro" id="IPR001010">
    <property type="entry name" value="Thionin"/>
</dbReference>
<accession>A0A9R0QJ21</accession>
<comment type="subcellular location">
    <subcellularLocation>
        <location evidence="2">Secreted</location>
    </subcellularLocation>
</comment>
<evidence type="ECO:0000256" key="7">
    <source>
        <dbReference type="ARBA" id="ARBA00023157"/>
    </source>
</evidence>
<evidence type="ECO:0000256" key="1">
    <source>
        <dbReference type="ARBA" id="ARBA00002847"/>
    </source>
</evidence>
<dbReference type="EMBL" id="LT934111">
    <property type="protein sequence ID" value="VAH10533.1"/>
    <property type="molecule type" value="Genomic_DNA"/>
</dbReference>
<feature type="signal peptide" evidence="8">
    <location>
        <begin position="1"/>
        <end position="30"/>
    </location>
</feature>
<evidence type="ECO:0000256" key="2">
    <source>
        <dbReference type="ARBA" id="ARBA00004613"/>
    </source>
</evidence>
<dbReference type="PANTHER" id="PTHR33920:SF9">
    <property type="entry name" value="ALPHA-2-PUROTHIONIN"/>
    <property type="match status" value="1"/>
</dbReference>
<evidence type="ECO:0008006" key="11">
    <source>
        <dbReference type="Google" id="ProtNLM"/>
    </source>
</evidence>
<dbReference type="AlphaFoldDB" id="A0A9R0QJ21"/>
<evidence type="ECO:0000256" key="5">
    <source>
        <dbReference type="ARBA" id="ARBA00022729"/>
    </source>
</evidence>